<evidence type="ECO:0000313" key="3">
    <source>
        <dbReference type="Proteomes" id="UP000291469"/>
    </source>
</evidence>
<dbReference type="GO" id="GO:0016810">
    <property type="term" value="F:hydrolase activity, acting on carbon-nitrogen (but not peptide) bonds"/>
    <property type="evidence" value="ECO:0007669"/>
    <property type="project" value="InterPro"/>
</dbReference>
<dbReference type="Pfam" id="PF01979">
    <property type="entry name" value="Amidohydro_1"/>
    <property type="match status" value="1"/>
</dbReference>
<feature type="domain" description="Amidohydrolase-related" evidence="1">
    <location>
        <begin position="53"/>
        <end position="404"/>
    </location>
</feature>
<accession>A0A411YHX5</accession>
<reference evidence="2 3" key="1">
    <citation type="submission" date="2019-01" db="EMBL/GenBank/DDBJ databases">
        <title>Egibacter rhizosphaerae EGI 80759T.</title>
        <authorList>
            <person name="Chen D.-D."/>
            <person name="Tian Y."/>
            <person name="Jiao J.-Y."/>
            <person name="Zhang X.-T."/>
            <person name="Zhang Y.-G."/>
            <person name="Zhang Y."/>
            <person name="Xiao M."/>
            <person name="Shu W.-S."/>
            <person name="Li W.-J."/>
        </authorList>
    </citation>
    <scope>NUCLEOTIDE SEQUENCE [LARGE SCALE GENOMIC DNA]</scope>
    <source>
        <strain evidence="2 3">EGI 80759</strain>
    </source>
</reference>
<protein>
    <submittedName>
        <fullName evidence="2">Amidohydrolase family protein</fullName>
    </submittedName>
</protein>
<dbReference type="InterPro" id="IPR032466">
    <property type="entry name" value="Metal_Hydrolase"/>
</dbReference>
<dbReference type="Gene3D" id="2.30.40.10">
    <property type="entry name" value="Urease, subunit C, domain 1"/>
    <property type="match status" value="1"/>
</dbReference>
<dbReference type="PANTHER" id="PTHR43135">
    <property type="entry name" value="ALPHA-D-RIBOSE 1-METHYLPHOSPHONATE 5-TRIPHOSPHATE DIPHOSPHATASE"/>
    <property type="match status" value="1"/>
</dbReference>
<keyword evidence="3" id="KW-1185">Reference proteome</keyword>
<dbReference type="OrthoDB" id="3189065at2"/>
<proteinExistence type="predicted"/>
<name>A0A411YHX5_9ACTN</name>
<dbReference type="SUPFAM" id="SSF51338">
    <property type="entry name" value="Composite domain of metallo-dependent hydrolases"/>
    <property type="match status" value="1"/>
</dbReference>
<dbReference type="AlphaFoldDB" id="A0A411YHX5"/>
<gene>
    <name evidence="2" type="ORF">ER308_15525</name>
</gene>
<evidence type="ECO:0000313" key="2">
    <source>
        <dbReference type="EMBL" id="QBI20840.1"/>
    </source>
</evidence>
<dbReference type="Gene3D" id="3.20.20.140">
    <property type="entry name" value="Metal-dependent hydrolases"/>
    <property type="match status" value="1"/>
</dbReference>
<dbReference type="Proteomes" id="UP000291469">
    <property type="component" value="Chromosome"/>
</dbReference>
<dbReference type="KEGG" id="erz:ER308_15525"/>
<evidence type="ECO:0000259" key="1">
    <source>
        <dbReference type="Pfam" id="PF01979"/>
    </source>
</evidence>
<dbReference type="InterPro" id="IPR006680">
    <property type="entry name" value="Amidohydro-rel"/>
</dbReference>
<keyword evidence="2" id="KW-0378">Hydrolase</keyword>
<dbReference type="InterPro" id="IPR011059">
    <property type="entry name" value="Metal-dep_hydrolase_composite"/>
</dbReference>
<dbReference type="InterPro" id="IPR051781">
    <property type="entry name" value="Metallo-dep_Hydrolase"/>
</dbReference>
<dbReference type="RefSeq" id="WP_131155833.1">
    <property type="nucleotide sequence ID" value="NZ_CP036402.1"/>
</dbReference>
<sequence length="413" mass="43312">MVLTLDGPRLFDPVRGRISDPVAVAISDDRIDAVGPAAARRDTPTVDLDGMVALPGLIEAHAHLGIVGPVPDFRTPAAVTAALIFRNCALALEAGFTTARDCGGVDGGVAQAIARGHVRGPRLLPSGPMICQTGGHGDLSVPYLGEKNDVYHSGIPGLVKPSMVCDGPDEVREAARKAFQRGATQLKLAVSGGVISHTDRLEDAQFTVDELRAAVTEAQARGRYVTVHAHNRESITQALDAGVSCIEHGTFLDDALATEMARQGAAMVPTLSIGHLLQEHWQEWGAPEEAVGRAQQMRSALRQALKSARGAGVLMGLGSDLIGAEQSGRGLEIRLRAEMTDPLEALTAATLHNATIIGQADDLGTVEPGKIADLVVVDGDPLENPALLEDPESVVLVIQAGQIVKDLTGRMTT</sequence>
<dbReference type="EMBL" id="CP036402">
    <property type="protein sequence ID" value="QBI20840.1"/>
    <property type="molecule type" value="Genomic_DNA"/>
</dbReference>
<dbReference type="CDD" id="cd01299">
    <property type="entry name" value="Met_dep_hydrolase_A"/>
    <property type="match status" value="1"/>
</dbReference>
<dbReference type="InterPro" id="IPR057744">
    <property type="entry name" value="OTAase-like"/>
</dbReference>
<organism evidence="2 3">
    <name type="scientific">Egibacter rhizosphaerae</name>
    <dbReference type="NCBI Taxonomy" id="1670831"/>
    <lineage>
        <taxon>Bacteria</taxon>
        <taxon>Bacillati</taxon>
        <taxon>Actinomycetota</taxon>
        <taxon>Nitriliruptoria</taxon>
        <taxon>Egibacterales</taxon>
        <taxon>Egibacteraceae</taxon>
        <taxon>Egibacter</taxon>
    </lineage>
</organism>
<dbReference type="PANTHER" id="PTHR43135:SF3">
    <property type="entry name" value="ALPHA-D-RIBOSE 1-METHYLPHOSPHONATE 5-TRIPHOSPHATE DIPHOSPHATASE"/>
    <property type="match status" value="1"/>
</dbReference>
<dbReference type="SUPFAM" id="SSF51556">
    <property type="entry name" value="Metallo-dependent hydrolases"/>
    <property type="match status" value="1"/>
</dbReference>